<dbReference type="EC" id="3.1.4.4" evidence="2"/>
<dbReference type="SUPFAM" id="SSF56024">
    <property type="entry name" value="Phospholipase D/nuclease"/>
    <property type="match status" value="1"/>
</dbReference>
<evidence type="ECO:0000256" key="1">
    <source>
        <dbReference type="ARBA" id="ARBA00000798"/>
    </source>
</evidence>
<dbReference type="GO" id="GO:0004630">
    <property type="term" value="F:phospholipase D activity"/>
    <property type="evidence" value="ECO:0007669"/>
    <property type="project" value="UniProtKB-EC"/>
</dbReference>
<evidence type="ECO:0000256" key="6">
    <source>
        <dbReference type="ARBA" id="ARBA00023098"/>
    </source>
</evidence>
<evidence type="ECO:0000256" key="2">
    <source>
        <dbReference type="ARBA" id="ARBA00012027"/>
    </source>
</evidence>
<evidence type="ECO:0000256" key="5">
    <source>
        <dbReference type="ARBA" id="ARBA00022963"/>
    </source>
</evidence>
<comment type="caution">
    <text evidence="9">The sequence shown here is derived from an EMBL/GenBank/DDBJ whole genome shotgun (WGS) entry which is preliminary data.</text>
</comment>
<evidence type="ECO:0000256" key="7">
    <source>
        <dbReference type="SAM" id="MobiDB-lite"/>
    </source>
</evidence>
<feature type="region of interest" description="Disordered" evidence="7">
    <location>
        <begin position="86"/>
        <end position="107"/>
    </location>
</feature>
<dbReference type="EMBL" id="CAJOBC010092027">
    <property type="protein sequence ID" value="CAF4405842.1"/>
    <property type="molecule type" value="Genomic_DNA"/>
</dbReference>
<dbReference type="Gene3D" id="3.30.870.10">
    <property type="entry name" value="Endonuclease Chain A"/>
    <property type="match status" value="1"/>
</dbReference>
<evidence type="ECO:0000259" key="8">
    <source>
        <dbReference type="PROSITE" id="PS50035"/>
    </source>
</evidence>
<evidence type="ECO:0000313" key="11">
    <source>
        <dbReference type="Proteomes" id="UP000663829"/>
    </source>
</evidence>
<keyword evidence="5" id="KW-0442">Lipid degradation</keyword>
<organism evidence="9 11">
    <name type="scientific">Didymodactylos carnosus</name>
    <dbReference type="NCBI Taxonomy" id="1234261"/>
    <lineage>
        <taxon>Eukaryota</taxon>
        <taxon>Metazoa</taxon>
        <taxon>Spiralia</taxon>
        <taxon>Gnathifera</taxon>
        <taxon>Rotifera</taxon>
        <taxon>Eurotatoria</taxon>
        <taxon>Bdelloidea</taxon>
        <taxon>Philodinida</taxon>
        <taxon>Philodinidae</taxon>
        <taxon>Didymodactylos</taxon>
    </lineage>
</organism>
<keyword evidence="3" id="KW-0677">Repeat</keyword>
<evidence type="ECO:0000256" key="4">
    <source>
        <dbReference type="ARBA" id="ARBA00022801"/>
    </source>
</evidence>
<dbReference type="SMART" id="SM00155">
    <property type="entry name" value="PLDc"/>
    <property type="match status" value="1"/>
</dbReference>
<dbReference type="EMBL" id="CAJNOQ010026370">
    <property type="protein sequence ID" value="CAF1545174.1"/>
    <property type="molecule type" value="Genomic_DNA"/>
</dbReference>
<evidence type="ECO:0000313" key="10">
    <source>
        <dbReference type="EMBL" id="CAF4405842.1"/>
    </source>
</evidence>
<protein>
    <recommendedName>
        <fullName evidence="2">phospholipase D</fullName>
        <ecNumber evidence="2">3.1.4.4</ecNumber>
    </recommendedName>
</protein>
<dbReference type="OrthoDB" id="14911at2759"/>
<dbReference type="PROSITE" id="PS50035">
    <property type="entry name" value="PLD"/>
    <property type="match status" value="1"/>
</dbReference>
<dbReference type="InterPro" id="IPR015679">
    <property type="entry name" value="PLipase_D_fam"/>
</dbReference>
<evidence type="ECO:0000313" key="9">
    <source>
        <dbReference type="EMBL" id="CAF1545174.1"/>
    </source>
</evidence>
<feature type="non-terminal residue" evidence="9">
    <location>
        <position position="1"/>
    </location>
</feature>
<feature type="domain" description="PLD phosphodiesterase" evidence="8">
    <location>
        <begin position="11"/>
        <end position="38"/>
    </location>
</feature>
<dbReference type="GO" id="GO:0009395">
    <property type="term" value="P:phospholipid catabolic process"/>
    <property type="evidence" value="ECO:0007669"/>
    <property type="project" value="TreeGrafter"/>
</dbReference>
<keyword evidence="6" id="KW-0443">Lipid metabolism</keyword>
<keyword evidence="11" id="KW-1185">Reference proteome</keyword>
<dbReference type="PANTHER" id="PTHR18896:SF76">
    <property type="entry name" value="PHOSPHOLIPASE"/>
    <property type="match status" value="1"/>
</dbReference>
<dbReference type="AlphaFoldDB" id="A0A815WFB3"/>
<dbReference type="InterPro" id="IPR001736">
    <property type="entry name" value="PLipase_D/transphosphatidylase"/>
</dbReference>
<sequence>HPDHYPAGSVFLWSHHGKMVIIDQKIAFIGGIDLCFGRCDDEFMRLVDLGPDNETQLKMPDQLEAEKQASGKGTVEASRMITTKMAEKAGEKQETVKKDENERLSVY</sequence>
<dbReference type="Proteomes" id="UP000663829">
    <property type="component" value="Unassembled WGS sequence"/>
</dbReference>
<comment type="catalytic activity">
    <reaction evidence="1">
        <text>a 1,2-diacyl-sn-glycero-3-phosphocholine + H2O = a 1,2-diacyl-sn-glycero-3-phosphate + choline + H(+)</text>
        <dbReference type="Rhea" id="RHEA:14445"/>
        <dbReference type="ChEBI" id="CHEBI:15354"/>
        <dbReference type="ChEBI" id="CHEBI:15377"/>
        <dbReference type="ChEBI" id="CHEBI:15378"/>
        <dbReference type="ChEBI" id="CHEBI:57643"/>
        <dbReference type="ChEBI" id="CHEBI:58608"/>
        <dbReference type="EC" id="3.1.4.4"/>
    </reaction>
</comment>
<dbReference type="PANTHER" id="PTHR18896">
    <property type="entry name" value="PHOSPHOLIPASE D"/>
    <property type="match status" value="1"/>
</dbReference>
<keyword evidence="4" id="KW-0378">Hydrolase</keyword>
<reference evidence="9" key="1">
    <citation type="submission" date="2021-02" db="EMBL/GenBank/DDBJ databases">
        <authorList>
            <person name="Nowell W R."/>
        </authorList>
    </citation>
    <scope>NUCLEOTIDE SEQUENCE</scope>
</reference>
<accession>A0A815WFB3</accession>
<dbReference type="Pfam" id="PF00614">
    <property type="entry name" value="PLDc"/>
    <property type="match status" value="1"/>
</dbReference>
<gene>
    <name evidence="9" type="ORF">GPM918_LOCUS38864</name>
    <name evidence="10" type="ORF">SRO942_LOCUS39715</name>
</gene>
<evidence type="ECO:0000256" key="3">
    <source>
        <dbReference type="ARBA" id="ARBA00022737"/>
    </source>
</evidence>
<proteinExistence type="predicted"/>
<name>A0A815WFB3_9BILA</name>
<dbReference type="Proteomes" id="UP000681722">
    <property type="component" value="Unassembled WGS sequence"/>
</dbReference>